<evidence type="ECO:0000256" key="1">
    <source>
        <dbReference type="SAM" id="MobiDB-lite"/>
    </source>
</evidence>
<reference evidence="3" key="1">
    <citation type="journal article" date="2017" name="Nat. Ecol. Evol.">
        <title>Genome expansion and lineage-specific genetic innovations in the forest pathogenic fungi Armillaria.</title>
        <authorList>
            <person name="Sipos G."/>
            <person name="Prasanna A.N."/>
            <person name="Walter M.C."/>
            <person name="O'Connor E."/>
            <person name="Balint B."/>
            <person name="Krizsan K."/>
            <person name="Kiss B."/>
            <person name="Hess J."/>
            <person name="Varga T."/>
            <person name="Slot J."/>
            <person name="Riley R."/>
            <person name="Boka B."/>
            <person name="Rigling D."/>
            <person name="Barry K."/>
            <person name="Lee J."/>
            <person name="Mihaltcheva S."/>
            <person name="LaButti K."/>
            <person name="Lipzen A."/>
            <person name="Waldron R."/>
            <person name="Moloney N.M."/>
            <person name="Sperisen C."/>
            <person name="Kredics L."/>
            <person name="Vagvoelgyi C."/>
            <person name="Patrignani A."/>
            <person name="Fitzpatrick D."/>
            <person name="Nagy I."/>
            <person name="Doyle S."/>
            <person name="Anderson J.B."/>
            <person name="Grigoriev I.V."/>
            <person name="Gueldener U."/>
            <person name="Muensterkoetter M."/>
            <person name="Nagy L.G."/>
        </authorList>
    </citation>
    <scope>NUCLEOTIDE SEQUENCE [LARGE SCALE GENOMIC DNA]</scope>
    <source>
        <strain evidence="3">Ar21-2</strain>
    </source>
</reference>
<feature type="compositionally biased region" description="Basic residues" evidence="1">
    <location>
        <begin position="88"/>
        <end position="98"/>
    </location>
</feature>
<evidence type="ECO:0000313" key="2">
    <source>
        <dbReference type="EMBL" id="PBK81328.1"/>
    </source>
</evidence>
<dbReference type="Proteomes" id="UP000217790">
    <property type="component" value="Unassembled WGS sequence"/>
</dbReference>
<dbReference type="OrthoDB" id="3053093at2759"/>
<feature type="region of interest" description="Disordered" evidence="1">
    <location>
        <begin position="144"/>
        <end position="163"/>
    </location>
</feature>
<feature type="region of interest" description="Disordered" evidence="1">
    <location>
        <begin position="324"/>
        <end position="360"/>
    </location>
</feature>
<accession>A0A2H3CSC6</accession>
<sequence length="360" mass="39299">DPQGEDEGSSPPPTNKARRLRHEPRISFVFNDTTGDFTNSYPTIFLPRPAVPPAPSQDLRRSARSHTSPINPDAAYLKTLLGPQSDAKKKKRNSKRKDKAAETAIPRKRARDDDDGAPIVEKPATKKLKSTVVKDKVVRATPAVRKRGPGPTRPPAVTLGVGGGGFGEKVPSSAKAIENGLKSIGILEVEEDFGEFVKVDGRYWNKDVAPFVGERYTEPCDHCKRLGTQCRKFLTNTVICVRCHYSKLPCKVNGVPALNPISHYRPKSYKTLNAFEGALDTLAQHADSIEDLLVNYMAGIHALTHLNGLRVQAGRLRECANFDDDAEDGVEGDGDDEDEAPEDVAEGVAGPSKQKKSKSR</sequence>
<feature type="region of interest" description="Disordered" evidence="1">
    <location>
        <begin position="1"/>
        <end position="25"/>
    </location>
</feature>
<gene>
    <name evidence="2" type="ORF">ARMGADRAFT_1091470</name>
</gene>
<feature type="non-terminal residue" evidence="2">
    <location>
        <position position="1"/>
    </location>
</feature>
<dbReference type="AlphaFoldDB" id="A0A2H3CSC6"/>
<evidence type="ECO:0000313" key="3">
    <source>
        <dbReference type="Proteomes" id="UP000217790"/>
    </source>
</evidence>
<dbReference type="EMBL" id="KZ293732">
    <property type="protein sequence ID" value="PBK81328.1"/>
    <property type="molecule type" value="Genomic_DNA"/>
</dbReference>
<keyword evidence="3" id="KW-1185">Reference proteome</keyword>
<proteinExistence type="predicted"/>
<protein>
    <submittedName>
        <fullName evidence="2">Uncharacterized protein</fullName>
    </submittedName>
</protein>
<name>A0A2H3CSC6_ARMGA</name>
<dbReference type="InParanoid" id="A0A2H3CSC6"/>
<feature type="compositionally biased region" description="Acidic residues" evidence="1">
    <location>
        <begin position="324"/>
        <end position="345"/>
    </location>
</feature>
<organism evidence="2 3">
    <name type="scientific">Armillaria gallica</name>
    <name type="common">Bulbous honey fungus</name>
    <name type="synonym">Armillaria bulbosa</name>
    <dbReference type="NCBI Taxonomy" id="47427"/>
    <lineage>
        <taxon>Eukaryota</taxon>
        <taxon>Fungi</taxon>
        <taxon>Dikarya</taxon>
        <taxon>Basidiomycota</taxon>
        <taxon>Agaricomycotina</taxon>
        <taxon>Agaricomycetes</taxon>
        <taxon>Agaricomycetidae</taxon>
        <taxon>Agaricales</taxon>
        <taxon>Marasmiineae</taxon>
        <taxon>Physalacriaceae</taxon>
        <taxon>Armillaria</taxon>
    </lineage>
</organism>
<feature type="region of interest" description="Disordered" evidence="1">
    <location>
        <begin position="44"/>
        <end position="124"/>
    </location>
</feature>